<dbReference type="Proteomes" id="UP000005808">
    <property type="component" value="Unassembled WGS sequence"/>
</dbReference>
<dbReference type="InterPro" id="IPR023346">
    <property type="entry name" value="Lysozyme-like_dom_sf"/>
</dbReference>
<feature type="compositionally biased region" description="Low complexity" evidence="1">
    <location>
        <begin position="215"/>
        <end position="225"/>
    </location>
</feature>
<dbReference type="Pfam" id="PF01464">
    <property type="entry name" value="SLT"/>
    <property type="match status" value="1"/>
</dbReference>
<comment type="caution">
    <text evidence="4">The sequence shown here is derived from an EMBL/GenBank/DDBJ whole genome shotgun (WGS) entry which is preliminary data.</text>
</comment>
<dbReference type="AlphaFoldDB" id="H1RZV5"/>
<feature type="signal peptide" evidence="2">
    <location>
        <begin position="1"/>
        <end position="26"/>
    </location>
</feature>
<dbReference type="InterPro" id="IPR008258">
    <property type="entry name" value="Transglycosylase_SLT_dom_1"/>
</dbReference>
<feature type="chain" id="PRO_5003554950" evidence="2">
    <location>
        <begin position="27"/>
        <end position="308"/>
    </location>
</feature>
<evidence type="ECO:0000256" key="2">
    <source>
        <dbReference type="SAM" id="SignalP"/>
    </source>
</evidence>
<dbReference type="SUPFAM" id="SSF53955">
    <property type="entry name" value="Lysozyme-like"/>
    <property type="match status" value="1"/>
</dbReference>
<evidence type="ECO:0000313" key="5">
    <source>
        <dbReference type="Proteomes" id="UP000005808"/>
    </source>
</evidence>
<name>H1RZV5_9BURK</name>
<gene>
    <name evidence="4" type="ORF">OR16_04307</name>
</gene>
<reference evidence="4 5" key="1">
    <citation type="journal article" date="2012" name="J. Bacteriol.">
        <title>De Novo Genome Project of Cupriavidus basilensis OR16.</title>
        <authorList>
            <person name="Cserhati M."/>
            <person name="Kriszt B."/>
            <person name="Szoboszlay S."/>
            <person name="Toth A."/>
            <person name="Szabo I."/>
            <person name="Tancsics A."/>
            <person name="Nagy I."/>
            <person name="Horvath B."/>
            <person name="Nagy I."/>
            <person name="Kukolya J."/>
        </authorList>
    </citation>
    <scope>NUCLEOTIDE SEQUENCE [LARGE SCALE GENOMIC DNA]</scope>
    <source>
        <strain evidence="4 5">OR16</strain>
    </source>
</reference>
<dbReference type="EMBL" id="AHJE01000012">
    <property type="protein sequence ID" value="EHP44171.1"/>
    <property type="molecule type" value="Genomic_DNA"/>
</dbReference>
<evidence type="ECO:0000259" key="3">
    <source>
        <dbReference type="Pfam" id="PF01464"/>
    </source>
</evidence>
<feature type="region of interest" description="Disordered" evidence="1">
    <location>
        <begin position="203"/>
        <end position="225"/>
    </location>
</feature>
<evidence type="ECO:0000256" key="1">
    <source>
        <dbReference type="SAM" id="MobiDB-lite"/>
    </source>
</evidence>
<feature type="domain" description="Transglycosylase SLT" evidence="3">
    <location>
        <begin position="42"/>
        <end position="165"/>
    </location>
</feature>
<dbReference type="PATRIC" id="fig|1127483.3.peg.859"/>
<protein>
    <submittedName>
        <fullName evidence="4">VirB1</fullName>
    </submittedName>
</protein>
<dbReference type="RefSeq" id="WP_006156667.1">
    <property type="nucleotide sequence ID" value="NZ_AHJE01000012.1"/>
</dbReference>
<accession>H1RZV5</accession>
<proteinExistence type="predicted"/>
<dbReference type="CDD" id="cd16892">
    <property type="entry name" value="LT_VirB1-like"/>
    <property type="match status" value="1"/>
</dbReference>
<organism evidence="4 5">
    <name type="scientific">Cupriavidus basilensis OR16</name>
    <dbReference type="NCBI Taxonomy" id="1127483"/>
    <lineage>
        <taxon>Bacteria</taxon>
        <taxon>Pseudomonadati</taxon>
        <taxon>Pseudomonadota</taxon>
        <taxon>Betaproteobacteria</taxon>
        <taxon>Burkholderiales</taxon>
        <taxon>Burkholderiaceae</taxon>
        <taxon>Cupriavidus</taxon>
    </lineage>
</organism>
<sequence>MIERRHRKTLSPAILAGVIAVTPRFAAGAQPPILSLPFEQLAANCAPQIHPTTLKGLIYTESSWNPYAIGIVGGRLERQPRTHAQAVAAAKDLDRRGYNFSMGLGQVNRYNLAKYGETYETVFEPCRNLKAGGAILKDCYDRAKRKMPSEQRALRAAISCYYSGNFTRGFRPDKPGEPSYVQKVVANAAGVARPIIVVPAIQPPTGSEPVRAERPTPTSSASPNPAAPAQWVIFASAAPAEVAVLAPADTAGAQAAAIKVQLATPAAGADITAVRAATAPAVAQPALPAPMSGTVSGPPATPFVQFFN</sequence>
<dbReference type="Gene3D" id="1.10.530.10">
    <property type="match status" value="1"/>
</dbReference>
<evidence type="ECO:0000313" key="4">
    <source>
        <dbReference type="EMBL" id="EHP44171.1"/>
    </source>
</evidence>
<keyword evidence="2" id="KW-0732">Signal</keyword>